<dbReference type="AlphaFoldDB" id="A0A939LYG9"/>
<proteinExistence type="predicted"/>
<reference evidence="2" key="1">
    <citation type="submission" date="2021-03" db="EMBL/GenBank/DDBJ databases">
        <title>Leucobacter chromiisoli sp. nov., isolated from chromium-containing soil of chemical plant.</title>
        <authorList>
            <person name="Xu Z."/>
        </authorList>
    </citation>
    <scope>NUCLEOTIDE SEQUENCE</scope>
    <source>
        <strain evidence="2">A2</strain>
    </source>
</reference>
<keyword evidence="1" id="KW-1133">Transmembrane helix</keyword>
<dbReference type="EMBL" id="JAGDYL010000011">
    <property type="protein sequence ID" value="MBO1805273.1"/>
    <property type="molecule type" value="Genomic_DNA"/>
</dbReference>
<comment type="caution">
    <text evidence="2">The sequence shown here is derived from an EMBL/GenBank/DDBJ whole genome shotgun (WGS) entry which is preliminary data.</text>
</comment>
<organism evidence="2 3">
    <name type="scientific">Leucobacter ruminantium</name>
    <dbReference type="NCBI Taxonomy" id="1289170"/>
    <lineage>
        <taxon>Bacteria</taxon>
        <taxon>Bacillati</taxon>
        <taxon>Actinomycetota</taxon>
        <taxon>Actinomycetes</taxon>
        <taxon>Micrococcales</taxon>
        <taxon>Microbacteriaceae</taxon>
        <taxon>Leucobacter</taxon>
    </lineage>
</organism>
<evidence type="ECO:0000256" key="1">
    <source>
        <dbReference type="SAM" id="Phobius"/>
    </source>
</evidence>
<name>A0A939LYG9_9MICO</name>
<gene>
    <name evidence="2" type="ORF">J4H91_08060</name>
</gene>
<dbReference type="Proteomes" id="UP000664398">
    <property type="component" value="Unassembled WGS sequence"/>
</dbReference>
<sequence>MMAANWWNIDSAPTAAEWQAMWMFATLLVAVAAAWVALHQLRQMREANENAARAAESSAAAVRESVRPYVEVSLGLKVLAAGDPTQDNGGKVAFILVRNTGRTPARRIRMISTPEFENSGEGRSPGPDPVLAALRKAFSGDDEISMLAPGNELRYVLDRTEAIMAPGAKVPTRYEIMVSYTDGNGDPFEDEFVIDVDPWRWSEAAPEAIDVIARQMRRLNQKRED</sequence>
<dbReference type="RefSeq" id="WP_208045753.1">
    <property type="nucleotide sequence ID" value="NZ_JAGDYL010000011.1"/>
</dbReference>
<feature type="transmembrane region" description="Helical" evidence="1">
    <location>
        <begin position="20"/>
        <end position="38"/>
    </location>
</feature>
<evidence type="ECO:0000313" key="3">
    <source>
        <dbReference type="Proteomes" id="UP000664398"/>
    </source>
</evidence>
<keyword evidence="3" id="KW-1185">Reference proteome</keyword>
<keyword evidence="1" id="KW-0812">Transmembrane</keyword>
<evidence type="ECO:0000313" key="2">
    <source>
        <dbReference type="EMBL" id="MBO1805273.1"/>
    </source>
</evidence>
<keyword evidence="1" id="KW-0472">Membrane</keyword>
<protein>
    <submittedName>
        <fullName evidence="2">Uncharacterized protein</fullName>
    </submittedName>
</protein>
<accession>A0A939LYG9</accession>